<reference evidence="1" key="1">
    <citation type="submission" date="2021-02" db="EMBL/GenBank/DDBJ databases">
        <authorList>
            <person name="Nowell W R."/>
        </authorList>
    </citation>
    <scope>NUCLEOTIDE SEQUENCE</scope>
</reference>
<organism evidence="1 3">
    <name type="scientific">Rotaria socialis</name>
    <dbReference type="NCBI Taxonomy" id="392032"/>
    <lineage>
        <taxon>Eukaryota</taxon>
        <taxon>Metazoa</taxon>
        <taxon>Spiralia</taxon>
        <taxon>Gnathifera</taxon>
        <taxon>Rotifera</taxon>
        <taxon>Eurotatoria</taxon>
        <taxon>Bdelloidea</taxon>
        <taxon>Philodinida</taxon>
        <taxon>Philodinidae</taxon>
        <taxon>Rotaria</taxon>
    </lineage>
</organism>
<dbReference type="SUPFAM" id="SSF50370">
    <property type="entry name" value="Ricin B-like lectins"/>
    <property type="match status" value="1"/>
</dbReference>
<dbReference type="InterPro" id="IPR035992">
    <property type="entry name" value="Ricin_B-like_lectins"/>
</dbReference>
<dbReference type="EMBL" id="CAJNYV010000272">
    <property type="protein sequence ID" value="CAF3353431.1"/>
    <property type="molecule type" value="Genomic_DNA"/>
</dbReference>
<dbReference type="Proteomes" id="UP000663838">
    <property type="component" value="Unassembled WGS sequence"/>
</dbReference>
<accession>A0A817WB25</accession>
<dbReference type="EMBL" id="CAJOBS010000168">
    <property type="protein sequence ID" value="CAF4513225.1"/>
    <property type="molecule type" value="Genomic_DNA"/>
</dbReference>
<sequence>MLSTTNRNSLKLGDIEENLVAITPVFNGTTNGVLHLTTGILYQMNIEHRKYDTQIKYTINGNFNLTTSTGKHDDHSQLWYLIPVTTATGNGTDVPHVGYRIKNAKTGKVITCDGMCCLLNSAVMSLQYDDPSKYTDLKRLWTLTPVSTSKDKYELCNQHTQHHLSLGPVIGTQLLPPYIRCSKTAGDLISFSMPSVIFDGAISGIEFDLPLPQLLAASAANILISSQIIRNQTSNTTHSECITQSITRTSTFLYSFKESLNCLSGISFRAAIPLVSTAGGSMIDMKSEVGGESQQQWTETRQETYSISKTITVPPNECIEVKSFVKWIENISVTFKAKIKISGRCHRLRVNNGQVVENQPMDRNIIQQYLQMNSFQGRILSDTEDDSITAELTGVFRGSYGLGTDTLLSNV</sequence>
<dbReference type="Proteomes" id="UP000663865">
    <property type="component" value="Unassembled WGS sequence"/>
</dbReference>
<comment type="caution">
    <text evidence="1">The sequence shown here is derived from an EMBL/GenBank/DDBJ whole genome shotgun (WGS) entry which is preliminary data.</text>
</comment>
<evidence type="ECO:0000313" key="1">
    <source>
        <dbReference type="EMBL" id="CAF3353431.1"/>
    </source>
</evidence>
<name>A0A817WB25_9BILA</name>
<dbReference type="Gene3D" id="2.80.10.50">
    <property type="match status" value="1"/>
</dbReference>
<gene>
    <name evidence="1" type="ORF">KIK155_LOCUS3817</name>
    <name evidence="2" type="ORF">TOA249_LOCUS4425</name>
</gene>
<proteinExistence type="predicted"/>
<evidence type="ECO:0000313" key="3">
    <source>
        <dbReference type="Proteomes" id="UP000663865"/>
    </source>
</evidence>
<dbReference type="AlphaFoldDB" id="A0A817WB25"/>
<protein>
    <submittedName>
        <fullName evidence="1">Uncharacterized protein</fullName>
    </submittedName>
</protein>
<dbReference type="SUPFAM" id="SSF56973">
    <property type="entry name" value="Aerolisin/ETX pore-forming domain"/>
    <property type="match status" value="1"/>
</dbReference>
<dbReference type="Gene3D" id="2.170.15.10">
    <property type="entry name" value="Proaerolysin, chain A, domain 3"/>
    <property type="match status" value="1"/>
</dbReference>
<evidence type="ECO:0000313" key="2">
    <source>
        <dbReference type="EMBL" id="CAF4513225.1"/>
    </source>
</evidence>